<dbReference type="Proteomes" id="UP000664132">
    <property type="component" value="Unassembled WGS sequence"/>
</dbReference>
<dbReference type="EMBL" id="JAFJYH010000017">
    <property type="protein sequence ID" value="KAG4424761.1"/>
    <property type="molecule type" value="Genomic_DNA"/>
</dbReference>
<evidence type="ECO:0000313" key="2">
    <source>
        <dbReference type="Proteomes" id="UP000664132"/>
    </source>
</evidence>
<gene>
    <name evidence="1" type="ORF">IFR04_002109</name>
</gene>
<organism evidence="1 2">
    <name type="scientific">Cadophora malorum</name>
    <dbReference type="NCBI Taxonomy" id="108018"/>
    <lineage>
        <taxon>Eukaryota</taxon>
        <taxon>Fungi</taxon>
        <taxon>Dikarya</taxon>
        <taxon>Ascomycota</taxon>
        <taxon>Pezizomycotina</taxon>
        <taxon>Leotiomycetes</taxon>
        <taxon>Helotiales</taxon>
        <taxon>Ploettnerulaceae</taxon>
        <taxon>Cadophora</taxon>
    </lineage>
</organism>
<protein>
    <submittedName>
        <fullName evidence="1">Uncharacterized protein</fullName>
    </submittedName>
</protein>
<accession>A0A8H8BUR8</accession>
<dbReference type="AlphaFoldDB" id="A0A8H8BUR8"/>
<name>A0A8H8BUR8_9HELO</name>
<keyword evidence="2" id="KW-1185">Reference proteome</keyword>
<comment type="caution">
    <text evidence="1">The sequence shown here is derived from an EMBL/GenBank/DDBJ whole genome shotgun (WGS) entry which is preliminary data.</text>
</comment>
<sequence>MDSGFMSESNTNTPLHNSEYIRSQRLIALNLVANQASNNTDMDMDMPAPSPNSIQALNDDMLQLIRAQRALNLSPPVSDNASPTMELSEMDFTSTEAITGAELQSRREQAALQATPEQDGDMDIETSEFNHNPCMNHPELDRSQNSLTDEQDPEFAMLIELDTPNDAWDYHSARMKQVLHFGFELCQELKVIIQVSSKSTMRESEQVRLMDQSTASDFFKLSFPAEEHLQIALSRGMLLNGYEEIYPG</sequence>
<dbReference type="OrthoDB" id="10267731at2759"/>
<evidence type="ECO:0000313" key="1">
    <source>
        <dbReference type="EMBL" id="KAG4424761.1"/>
    </source>
</evidence>
<proteinExistence type="predicted"/>
<reference evidence="1" key="1">
    <citation type="submission" date="2021-02" db="EMBL/GenBank/DDBJ databases">
        <title>Genome sequence Cadophora malorum strain M34.</title>
        <authorList>
            <person name="Stefanovic E."/>
            <person name="Vu D."/>
            <person name="Scully C."/>
            <person name="Dijksterhuis J."/>
            <person name="Roader J."/>
            <person name="Houbraken J."/>
        </authorList>
    </citation>
    <scope>NUCLEOTIDE SEQUENCE</scope>
    <source>
        <strain evidence="1">M34</strain>
    </source>
</reference>